<evidence type="ECO:0000313" key="9">
    <source>
        <dbReference type="EMBL" id="MDN5216825.1"/>
    </source>
</evidence>
<evidence type="ECO:0000256" key="2">
    <source>
        <dbReference type="ARBA" id="ARBA00006275"/>
    </source>
</evidence>
<evidence type="ECO:0000259" key="7">
    <source>
        <dbReference type="Pfam" id="PF07980"/>
    </source>
</evidence>
<evidence type="ECO:0000313" key="10">
    <source>
        <dbReference type="Proteomes" id="UP001172083"/>
    </source>
</evidence>
<evidence type="ECO:0000256" key="1">
    <source>
        <dbReference type="ARBA" id="ARBA00004442"/>
    </source>
</evidence>
<comment type="caution">
    <text evidence="9">The sequence shown here is derived from an EMBL/GenBank/DDBJ whole genome shotgun (WGS) entry which is preliminary data.</text>
</comment>
<evidence type="ECO:0000256" key="3">
    <source>
        <dbReference type="ARBA" id="ARBA00022729"/>
    </source>
</evidence>
<keyword evidence="5" id="KW-0998">Cell outer membrane</keyword>
<dbReference type="Gene3D" id="1.25.40.390">
    <property type="match status" value="1"/>
</dbReference>
<evidence type="ECO:0000259" key="8">
    <source>
        <dbReference type="Pfam" id="PF14322"/>
    </source>
</evidence>
<evidence type="ECO:0000256" key="6">
    <source>
        <dbReference type="SAM" id="SignalP"/>
    </source>
</evidence>
<dbReference type="SUPFAM" id="SSF48452">
    <property type="entry name" value="TPR-like"/>
    <property type="match status" value="1"/>
</dbReference>
<keyword evidence="10" id="KW-1185">Reference proteome</keyword>
<dbReference type="RefSeq" id="WP_346762162.1">
    <property type="nucleotide sequence ID" value="NZ_JAUJEB010000011.1"/>
</dbReference>
<gene>
    <name evidence="9" type="ORF">QQ020_32440</name>
</gene>
<feature type="domain" description="SusD-like N-terminal" evidence="8">
    <location>
        <begin position="27"/>
        <end position="229"/>
    </location>
</feature>
<dbReference type="Pfam" id="PF14322">
    <property type="entry name" value="SusD-like_3"/>
    <property type="match status" value="1"/>
</dbReference>
<dbReference type="InterPro" id="IPR011990">
    <property type="entry name" value="TPR-like_helical_dom_sf"/>
</dbReference>
<reference evidence="9" key="1">
    <citation type="submission" date="2023-06" db="EMBL/GenBank/DDBJ databases">
        <title>Genomic of Agaribacillus aureum.</title>
        <authorList>
            <person name="Wang G."/>
        </authorList>
    </citation>
    <scope>NUCLEOTIDE SEQUENCE</scope>
    <source>
        <strain evidence="9">BMA12</strain>
    </source>
</reference>
<feature type="chain" id="PRO_5046430957" evidence="6">
    <location>
        <begin position="27"/>
        <end position="524"/>
    </location>
</feature>
<accession>A0ABT8LG91</accession>
<dbReference type="InterPro" id="IPR033985">
    <property type="entry name" value="SusD-like_N"/>
</dbReference>
<evidence type="ECO:0000256" key="5">
    <source>
        <dbReference type="ARBA" id="ARBA00023237"/>
    </source>
</evidence>
<dbReference type="EMBL" id="JAUJEB010000011">
    <property type="protein sequence ID" value="MDN5216825.1"/>
    <property type="molecule type" value="Genomic_DNA"/>
</dbReference>
<feature type="domain" description="RagB/SusD" evidence="7">
    <location>
        <begin position="324"/>
        <end position="523"/>
    </location>
</feature>
<keyword evidence="3 6" id="KW-0732">Signal</keyword>
<name>A0ABT8LG91_9BACT</name>
<dbReference type="InterPro" id="IPR012944">
    <property type="entry name" value="SusD_RagB_dom"/>
</dbReference>
<comment type="subcellular location">
    <subcellularLocation>
        <location evidence="1">Cell outer membrane</location>
    </subcellularLocation>
</comment>
<evidence type="ECO:0000256" key="4">
    <source>
        <dbReference type="ARBA" id="ARBA00023136"/>
    </source>
</evidence>
<keyword evidence="4" id="KW-0472">Membrane</keyword>
<feature type="signal peptide" evidence="6">
    <location>
        <begin position="1"/>
        <end position="26"/>
    </location>
</feature>
<dbReference type="Proteomes" id="UP001172083">
    <property type="component" value="Unassembled WGS sequence"/>
</dbReference>
<dbReference type="PROSITE" id="PS51257">
    <property type="entry name" value="PROKAR_LIPOPROTEIN"/>
    <property type="match status" value="1"/>
</dbReference>
<comment type="similarity">
    <text evidence="2">Belongs to the SusD family.</text>
</comment>
<protein>
    <submittedName>
        <fullName evidence="9">RagB/SusD family nutrient uptake outer membrane protein</fullName>
    </submittedName>
</protein>
<sequence length="524" mass="58188">MKSIKTIYKTSTILLIILMVSGCSDSFLDVQDPNNITSATFWSSSEDVQLAINTLYAGEGNGFNTIWDGASEPSNLRGDDVVLTTADFANFNQYATFVNTPVNGVSDGIWDGSFNVIFGANTILKQIETDNNVPFDDEGLRARYIAETKFFRGAAYFRLAHTYGQVPIVLEPAETRDQFDNPKAATFEEVWDQAIADLQAAKDGLPEEQEDVGRVNKAVATAFLGQLYLYRAGYLNDNSFYSRAADEFKEIIDMGKFALVENWVDNLLAATENNAESIYEAQYDIFAGSYAATQPRAFNGSLPGIAGEIVFRPSAWLFEEMSRETTVDGALDPRLLNTIYFQGGFTLFGVPFEELGDGLVCQSGGSFTLDGAAVPTEFDGWFRKYLNVDLDCENPDAAVNNERIMRYSDVLLMYAEALVMSGGDLAIAAGAVNEIRNRANLAVLTFANGDELMAEIEHQRIMEFAFEGKRYYDLIRWGKLKEALDAHGFQDDAANIDEEKHKYFPIPLQEVNANALLDQNPLWQ</sequence>
<dbReference type="Pfam" id="PF07980">
    <property type="entry name" value="SusD_RagB"/>
    <property type="match status" value="1"/>
</dbReference>
<organism evidence="9 10">
    <name type="scientific">Agaribacillus aureus</name>
    <dbReference type="NCBI Taxonomy" id="3051825"/>
    <lineage>
        <taxon>Bacteria</taxon>
        <taxon>Pseudomonadati</taxon>
        <taxon>Bacteroidota</taxon>
        <taxon>Cytophagia</taxon>
        <taxon>Cytophagales</taxon>
        <taxon>Splendidivirgaceae</taxon>
        <taxon>Agaribacillus</taxon>
    </lineage>
</organism>
<proteinExistence type="inferred from homology"/>
<dbReference type="CDD" id="cd08977">
    <property type="entry name" value="SusD"/>
    <property type="match status" value="1"/>
</dbReference>